<feature type="signal peptide" evidence="2">
    <location>
        <begin position="1"/>
        <end position="26"/>
    </location>
</feature>
<feature type="chain" id="PRO_5045243336" evidence="2">
    <location>
        <begin position="27"/>
        <end position="176"/>
    </location>
</feature>
<dbReference type="RefSeq" id="WP_191721394.1">
    <property type="nucleotide sequence ID" value="NZ_JACSQK010000001.1"/>
</dbReference>
<dbReference type="Proteomes" id="UP000634919">
    <property type="component" value="Unassembled WGS sequence"/>
</dbReference>
<feature type="region of interest" description="Disordered" evidence="1">
    <location>
        <begin position="149"/>
        <end position="176"/>
    </location>
</feature>
<evidence type="ECO:0000313" key="3">
    <source>
        <dbReference type="EMBL" id="MBD7958970.1"/>
    </source>
</evidence>
<name>A0ABR8S686_9BURK</name>
<keyword evidence="4" id="KW-1185">Reference proteome</keyword>
<gene>
    <name evidence="3" type="ORF">H9646_00605</name>
</gene>
<proteinExistence type="predicted"/>
<feature type="region of interest" description="Disordered" evidence="1">
    <location>
        <begin position="29"/>
        <end position="97"/>
    </location>
</feature>
<reference evidence="3 4" key="1">
    <citation type="submission" date="2020-08" db="EMBL/GenBank/DDBJ databases">
        <title>A Genomic Blueprint of the Chicken Gut Microbiome.</title>
        <authorList>
            <person name="Gilroy R."/>
            <person name="Ravi A."/>
            <person name="Getino M."/>
            <person name="Pursley I."/>
            <person name="Horton D.L."/>
            <person name="Alikhan N.-F."/>
            <person name="Baker D."/>
            <person name="Gharbi K."/>
            <person name="Hall N."/>
            <person name="Watson M."/>
            <person name="Adriaenssens E.M."/>
            <person name="Foster-Nyarko E."/>
            <person name="Jarju S."/>
            <person name="Secka A."/>
            <person name="Antonio M."/>
            <person name="Oren A."/>
            <person name="Chaudhuri R."/>
            <person name="La Ragione R.M."/>
            <person name="Hildebrand F."/>
            <person name="Pallen M.J."/>
        </authorList>
    </citation>
    <scope>NUCLEOTIDE SEQUENCE [LARGE SCALE GENOMIC DNA]</scope>
    <source>
        <strain evidence="3 4">Sa2CVA6</strain>
    </source>
</reference>
<organism evidence="3 4">
    <name type="scientific">Comamonas avium</name>
    <dbReference type="NCBI Taxonomy" id="2762231"/>
    <lineage>
        <taxon>Bacteria</taxon>
        <taxon>Pseudomonadati</taxon>
        <taxon>Pseudomonadota</taxon>
        <taxon>Betaproteobacteria</taxon>
        <taxon>Burkholderiales</taxon>
        <taxon>Comamonadaceae</taxon>
        <taxon>Comamonas</taxon>
    </lineage>
</organism>
<evidence type="ECO:0000256" key="2">
    <source>
        <dbReference type="SAM" id="SignalP"/>
    </source>
</evidence>
<evidence type="ECO:0000256" key="1">
    <source>
        <dbReference type="SAM" id="MobiDB-lite"/>
    </source>
</evidence>
<protein>
    <submittedName>
        <fullName evidence="3">Uncharacterized protein</fullName>
    </submittedName>
</protein>
<dbReference type="EMBL" id="JACSQK010000001">
    <property type="protein sequence ID" value="MBD7958970.1"/>
    <property type="molecule type" value="Genomic_DNA"/>
</dbReference>
<evidence type="ECO:0000313" key="4">
    <source>
        <dbReference type="Proteomes" id="UP000634919"/>
    </source>
</evidence>
<accession>A0ABR8S686</accession>
<sequence>MKLQWTSSLRMGTCAIAFMGVIAAQAQTQPAPAMPGQPPAAAEMHKPQPKRMPKQEGHHKAEKKKHATPQQHEAAAVAAEQRRGMGPANAPGAQMSDLERNALRRCEIFKTNDDRMACVERVRQPQISGSVEGGGVIREYTQTIQVPAAPPAQYNAPPMAPQSPHMVHPQVEPMRK</sequence>
<comment type="caution">
    <text evidence="3">The sequence shown here is derived from an EMBL/GenBank/DDBJ whole genome shotgun (WGS) entry which is preliminary data.</text>
</comment>
<keyword evidence="2" id="KW-0732">Signal</keyword>